<feature type="transmembrane region" description="Helical" evidence="1">
    <location>
        <begin position="14"/>
        <end position="41"/>
    </location>
</feature>
<accession>A0A654M041</accession>
<organism evidence="2 3">
    <name type="scientific">Candidatus Nitrosocosmicus oleophilus</name>
    <dbReference type="NCBI Taxonomy" id="1353260"/>
    <lineage>
        <taxon>Archaea</taxon>
        <taxon>Nitrososphaerota</taxon>
        <taxon>Nitrososphaeria</taxon>
        <taxon>Nitrososphaerales</taxon>
        <taxon>Nitrososphaeraceae</taxon>
        <taxon>Candidatus Nitrosocosmicus</taxon>
    </lineage>
</organism>
<keyword evidence="1" id="KW-1133">Transmembrane helix</keyword>
<evidence type="ECO:0000313" key="2">
    <source>
        <dbReference type="EMBL" id="ALI35849.1"/>
    </source>
</evidence>
<keyword evidence="1" id="KW-0472">Membrane</keyword>
<dbReference type="EMBL" id="CP012850">
    <property type="protein sequence ID" value="ALI35849.1"/>
    <property type="molecule type" value="Genomic_DNA"/>
</dbReference>
<reference evidence="3" key="1">
    <citation type="submission" date="2015-10" db="EMBL/GenBank/DDBJ databases">
        <title>Niche specialization of a soil ammonia-oxidizing archaeon, Candidatus Nitrosocosmicus oleophilus.</title>
        <authorList>
            <person name="Jung M.-Y."/>
            <person name="Rhee S.-K."/>
        </authorList>
    </citation>
    <scope>NUCLEOTIDE SEQUENCE [LARGE SCALE GENOMIC DNA]</scope>
    <source>
        <strain evidence="3">MY3</strain>
    </source>
</reference>
<proteinExistence type="predicted"/>
<dbReference type="AlphaFoldDB" id="A0A654M041"/>
<dbReference type="KEGG" id="taa:NMY3_01646"/>
<evidence type="ECO:0000313" key="3">
    <source>
        <dbReference type="Proteomes" id="UP000058925"/>
    </source>
</evidence>
<evidence type="ECO:0000256" key="1">
    <source>
        <dbReference type="SAM" id="Phobius"/>
    </source>
</evidence>
<gene>
    <name evidence="2" type="ORF">NMY3_01646</name>
</gene>
<keyword evidence="1" id="KW-0812">Transmembrane</keyword>
<dbReference type="Proteomes" id="UP000058925">
    <property type="component" value="Chromosome"/>
</dbReference>
<protein>
    <submittedName>
        <fullName evidence="2">Uncharacterized protein</fullName>
    </submittedName>
</protein>
<sequence>MHYNLFYKTVKKQLYILSFIVIDMQFIILSIIILFGAGVLLQNDKEVLSQPYQIVNEIADHNLNKLVTNSLNLSAPVYQAYSGIFLGTKNLSSGPSLISEDHAIEKAVLKNVGNVTNNMTFINTHLPDGTIQSAAKGVITSEDGQSISWISSDIGIINDQGELFHGIVQFEITNSSSFSFLNNATGIDTQTPDIKRTIWLVEK</sequence>
<name>A0A654M041_9ARCH</name>
<keyword evidence="3" id="KW-1185">Reference proteome</keyword>